<evidence type="ECO:0000313" key="3">
    <source>
        <dbReference type="Proteomes" id="UP000265631"/>
    </source>
</evidence>
<feature type="compositionally biased region" description="Low complexity" evidence="1">
    <location>
        <begin position="78"/>
        <end position="88"/>
    </location>
</feature>
<dbReference type="Proteomes" id="UP000265631">
    <property type="component" value="Unassembled WGS sequence"/>
</dbReference>
<accession>A0A395MR78</accession>
<dbReference type="AlphaFoldDB" id="A0A395MR78"/>
<evidence type="ECO:0000256" key="1">
    <source>
        <dbReference type="SAM" id="MobiDB-lite"/>
    </source>
</evidence>
<sequence length="420" mass="46341">MSALPSAQCEVARRRVEIAEKRRDASKHQVQGAQLQLEASQMQREDDEADLEAARTQLRAEELRMPENSGSGHGNNLPAPEAAPTTAPVGDSPGYGHRRNRGGVVYASRSGRGGRDPRSSSANNVGVSGRGSFAGVSKNNPTPNTRTSIPQVPEVEEPDRTDGSDRTVMGVSSTSLGGRYRYDFAASTASTPARVSGSTSRWQDGNEIFQRALKDLGEDSLDFEFKTWQKGQLSFVKRRPAPTRVIKSTGNDGPTAEESALQRQIALSSSGQRTCCTGCGKDHALKDCLFAPNGFIVGCTLCNTRDHAVDTCEQFKVMSKKEKARLLVYDRGNQPMLETSPKQPGSYWHLRQYLEEAGEDTAVPNEFPWTYAFAKDVRRRPDFIAIQSKWITDRDVDALPKDPIHDTWEAMNQLYWNDSI</sequence>
<comment type="caution">
    <text evidence="2">The sequence shown here is derived from an EMBL/GenBank/DDBJ whole genome shotgun (WGS) entry which is preliminary data.</text>
</comment>
<dbReference type="STRING" id="2594813.A0A395MR78"/>
<name>A0A395MR78_9HYPO</name>
<protein>
    <submittedName>
        <fullName evidence="2">Uncharacterized protein</fullName>
    </submittedName>
</protein>
<feature type="compositionally biased region" description="Polar residues" evidence="1">
    <location>
        <begin position="28"/>
        <end position="42"/>
    </location>
</feature>
<evidence type="ECO:0000313" key="2">
    <source>
        <dbReference type="EMBL" id="RFN50478.1"/>
    </source>
</evidence>
<reference evidence="2 3" key="1">
    <citation type="journal article" date="2018" name="PLoS Pathog.">
        <title>Evolution of structural diversity of trichothecenes, a family of toxins produced by plant pathogenic and entomopathogenic fungi.</title>
        <authorList>
            <person name="Proctor R.H."/>
            <person name="McCormick S.P."/>
            <person name="Kim H.S."/>
            <person name="Cardoza R.E."/>
            <person name="Stanley A.M."/>
            <person name="Lindo L."/>
            <person name="Kelly A."/>
            <person name="Brown D.W."/>
            <person name="Lee T."/>
            <person name="Vaughan M.M."/>
            <person name="Alexander N.J."/>
            <person name="Busman M."/>
            <person name="Gutierrez S."/>
        </authorList>
    </citation>
    <scope>NUCLEOTIDE SEQUENCE [LARGE SCALE GENOMIC DNA]</scope>
    <source>
        <strain evidence="2 3">NRRL 13405</strain>
    </source>
</reference>
<dbReference type="EMBL" id="PXXK01000136">
    <property type="protein sequence ID" value="RFN50478.1"/>
    <property type="molecule type" value="Genomic_DNA"/>
</dbReference>
<feature type="compositionally biased region" description="Polar residues" evidence="1">
    <location>
        <begin position="137"/>
        <end position="150"/>
    </location>
</feature>
<proteinExistence type="predicted"/>
<gene>
    <name evidence="2" type="ORF">FIE12Z_5241</name>
</gene>
<organism evidence="2 3">
    <name type="scientific">Fusarium flagelliforme</name>
    <dbReference type="NCBI Taxonomy" id="2675880"/>
    <lineage>
        <taxon>Eukaryota</taxon>
        <taxon>Fungi</taxon>
        <taxon>Dikarya</taxon>
        <taxon>Ascomycota</taxon>
        <taxon>Pezizomycotina</taxon>
        <taxon>Sordariomycetes</taxon>
        <taxon>Hypocreomycetidae</taxon>
        <taxon>Hypocreales</taxon>
        <taxon>Nectriaceae</taxon>
        <taxon>Fusarium</taxon>
        <taxon>Fusarium incarnatum-equiseti species complex</taxon>
    </lineage>
</organism>
<keyword evidence="3" id="KW-1185">Reference proteome</keyword>
<feature type="region of interest" description="Disordered" evidence="1">
    <location>
        <begin position="20"/>
        <end position="172"/>
    </location>
</feature>